<proteinExistence type="predicted"/>
<keyword evidence="2" id="KW-1185">Reference proteome</keyword>
<protein>
    <submittedName>
        <fullName evidence="1">Uncharacterized protein</fullName>
    </submittedName>
</protein>
<dbReference type="EMBL" id="CM023487">
    <property type="protein sequence ID" value="KAH6925614.1"/>
    <property type="molecule type" value="Genomic_DNA"/>
</dbReference>
<dbReference type="Proteomes" id="UP000821845">
    <property type="component" value="Chromosome 7"/>
</dbReference>
<gene>
    <name evidence="1" type="ORF">HPB50_007995</name>
</gene>
<sequence length="211" mass="22905">MDPWSPSSGSRAHRGPEEGDVRTAGPHRPGPLACGLGWDRSVHAARGRSEERARTAAFLVGFVFGSVFFVFCGPRLPGARRSERFLFFELPAVFRQEPRDHAAAAGARASECGARSVFIDDAVDFALGQGRLTSAEAREREPAGRRGALSNSLAAARQALHLFAPVMRKRLRLLLLWCGISENPPLSLRQLARQAGPGPSLKRRASGRARD</sequence>
<organism evidence="1 2">
    <name type="scientific">Hyalomma asiaticum</name>
    <name type="common">Tick</name>
    <dbReference type="NCBI Taxonomy" id="266040"/>
    <lineage>
        <taxon>Eukaryota</taxon>
        <taxon>Metazoa</taxon>
        <taxon>Ecdysozoa</taxon>
        <taxon>Arthropoda</taxon>
        <taxon>Chelicerata</taxon>
        <taxon>Arachnida</taxon>
        <taxon>Acari</taxon>
        <taxon>Parasitiformes</taxon>
        <taxon>Ixodida</taxon>
        <taxon>Ixodoidea</taxon>
        <taxon>Ixodidae</taxon>
        <taxon>Hyalomminae</taxon>
        <taxon>Hyalomma</taxon>
    </lineage>
</organism>
<name>A0ACB7RYM4_HYAAI</name>
<accession>A0ACB7RYM4</accession>
<reference evidence="1" key="1">
    <citation type="submission" date="2020-05" db="EMBL/GenBank/DDBJ databases">
        <title>Large-scale comparative analyses of tick genomes elucidate their genetic diversity and vector capacities.</title>
        <authorList>
            <person name="Jia N."/>
            <person name="Wang J."/>
            <person name="Shi W."/>
            <person name="Du L."/>
            <person name="Sun Y."/>
            <person name="Zhan W."/>
            <person name="Jiang J."/>
            <person name="Wang Q."/>
            <person name="Zhang B."/>
            <person name="Ji P."/>
            <person name="Sakyi L.B."/>
            <person name="Cui X."/>
            <person name="Yuan T."/>
            <person name="Jiang B."/>
            <person name="Yang W."/>
            <person name="Lam T.T.-Y."/>
            <person name="Chang Q."/>
            <person name="Ding S."/>
            <person name="Wang X."/>
            <person name="Zhu J."/>
            <person name="Ruan X."/>
            <person name="Zhao L."/>
            <person name="Wei J."/>
            <person name="Que T."/>
            <person name="Du C."/>
            <person name="Cheng J."/>
            <person name="Dai P."/>
            <person name="Han X."/>
            <person name="Huang E."/>
            <person name="Gao Y."/>
            <person name="Liu J."/>
            <person name="Shao H."/>
            <person name="Ye R."/>
            <person name="Li L."/>
            <person name="Wei W."/>
            <person name="Wang X."/>
            <person name="Wang C."/>
            <person name="Yang T."/>
            <person name="Huo Q."/>
            <person name="Li W."/>
            <person name="Guo W."/>
            <person name="Chen H."/>
            <person name="Zhou L."/>
            <person name="Ni X."/>
            <person name="Tian J."/>
            <person name="Zhou Y."/>
            <person name="Sheng Y."/>
            <person name="Liu T."/>
            <person name="Pan Y."/>
            <person name="Xia L."/>
            <person name="Li J."/>
            <person name="Zhao F."/>
            <person name="Cao W."/>
        </authorList>
    </citation>
    <scope>NUCLEOTIDE SEQUENCE</scope>
    <source>
        <strain evidence="1">Hyas-2018</strain>
    </source>
</reference>
<comment type="caution">
    <text evidence="1">The sequence shown here is derived from an EMBL/GenBank/DDBJ whole genome shotgun (WGS) entry which is preliminary data.</text>
</comment>
<evidence type="ECO:0000313" key="1">
    <source>
        <dbReference type="EMBL" id="KAH6925614.1"/>
    </source>
</evidence>
<evidence type="ECO:0000313" key="2">
    <source>
        <dbReference type="Proteomes" id="UP000821845"/>
    </source>
</evidence>